<evidence type="ECO:0000256" key="1">
    <source>
        <dbReference type="SAM" id="MobiDB-lite"/>
    </source>
</evidence>
<evidence type="ECO:0008006" key="4">
    <source>
        <dbReference type="Google" id="ProtNLM"/>
    </source>
</evidence>
<reference evidence="3" key="1">
    <citation type="journal article" date="2019" name="Int. J. Syst. Evol. Microbiol.">
        <title>The Global Catalogue of Microorganisms (GCM) 10K type strain sequencing project: providing services to taxonomists for standard genome sequencing and annotation.</title>
        <authorList>
            <consortium name="The Broad Institute Genomics Platform"/>
            <consortium name="The Broad Institute Genome Sequencing Center for Infectious Disease"/>
            <person name="Wu L."/>
            <person name="Ma J."/>
        </authorList>
    </citation>
    <scope>NUCLEOTIDE SEQUENCE [LARGE SCALE GENOMIC DNA]</scope>
    <source>
        <strain evidence="3">JCM 17809</strain>
    </source>
</reference>
<name>A0ABP8K8N4_9MICO</name>
<accession>A0ABP8K8N4</accession>
<proteinExistence type="predicted"/>
<comment type="caution">
    <text evidence="2">The sequence shown here is derived from an EMBL/GenBank/DDBJ whole genome shotgun (WGS) entry which is preliminary data.</text>
</comment>
<keyword evidence="3" id="KW-1185">Reference proteome</keyword>
<organism evidence="2 3">
    <name type="scientific">Fodinibacter luteus</name>
    <dbReference type="NCBI Taxonomy" id="552064"/>
    <lineage>
        <taxon>Bacteria</taxon>
        <taxon>Bacillati</taxon>
        <taxon>Actinomycetota</taxon>
        <taxon>Actinomycetes</taxon>
        <taxon>Micrococcales</taxon>
        <taxon>Intrasporangiaceae</taxon>
        <taxon>Fodinibacter (ex Wang et al. 2009)</taxon>
    </lineage>
</organism>
<protein>
    <recommendedName>
        <fullName evidence="4">IrrE N-terminal-like domain-containing protein</fullName>
    </recommendedName>
</protein>
<dbReference type="EMBL" id="BAABGM010000007">
    <property type="protein sequence ID" value="GAA4401920.1"/>
    <property type="molecule type" value="Genomic_DNA"/>
</dbReference>
<dbReference type="Proteomes" id="UP001500945">
    <property type="component" value="Unassembled WGS sequence"/>
</dbReference>
<sequence length="680" mass="73681">MTWFAGVPREIEVAGVRLIRAEQAIEAGEPPNDWNHASHEYSERPDSDWVASQVLDLTRLQLLELRRVVEQILGADRPIIALEDVRSVLLERAVMLPEPDRNAAEYEVDTVVEGLELLEALPREIHVGHGFAVDGSISITTGPELPALPTIGVRGSDTGELEDEPDRLLGLAAALTRAAGELYWLLPVKAVQDNTQPQRSSPHDELLPVVKPSEVPPASGGRKVSGSPVFVAASRLDEVMLELTFDQALALTRLVIECGGGPAAVGGKRGLMTSQTAKHLTALGLVRRVEVGTVEAIYMARVPSVRDTLTAPELRVVGVRNTAKLAVEAAQRGTDLVREILLREGLAVPAEVPAQHPPLDRRQFGQLELDLGSPNPDEDDVARAVRGLIQEAMTYRDGPAVGELLRVIGRFTKLAPFNALLLDAQAPGCRHVLPAHKWLEDWSHRVKPGERPRIILRTFGPVLPVFDVSQVEPSGRDVPPLPQEIRGPFAMAPIVGVEHAFAQSAHTAVSEGIRISQTHDGAGSAGSARSGWGAGTLSVARSERSKPHLVPVTVDIEINRNLDPGAAYATLAHELGHVYCGHVGSPSSDLWPDRSTVTTETAECEAEAVAYIACLRLKPDVRMPPHLHQYLTPGAPVPPIDLEVVTKAAGRVINLYESPAEVWRRLSDRQKKARQQGRPM</sequence>
<gene>
    <name evidence="2" type="ORF">GCM10023168_11990</name>
</gene>
<evidence type="ECO:0000313" key="3">
    <source>
        <dbReference type="Proteomes" id="UP001500945"/>
    </source>
</evidence>
<evidence type="ECO:0000313" key="2">
    <source>
        <dbReference type="EMBL" id="GAA4401920.1"/>
    </source>
</evidence>
<feature type="region of interest" description="Disordered" evidence="1">
    <location>
        <begin position="194"/>
        <end position="223"/>
    </location>
</feature>
<dbReference type="RefSeq" id="WP_345203457.1">
    <property type="nucleotide sequence ID" value="NZ_BAABGM010000007.1"/>
</dbReference>